<organism evidence="2 3">
    <name type="scientific">Stieleria marina</name>
    <dbReference type="NCBI Taxonomy" id="1930275"/>
    <lineage>
        <taxon>Bacteria</taxon>
        <taxon>Pseudomonadati</taxon>
        <taxon>Planctomycetota</taxon>
        <taxon>Planctomycetia</taxon>
        <taxon>Pirellulales</taxon>
        <taxon>Pirellulaceae</taxon>
        <taxon>Stieleria</taxon>
    </lineage>
</organism>
<dbReference type="SMART" id="SM00849">
    <property type="entry name" value="Lactamase_B"/>
    <property type="match status" value="1"/>
</dbReference>
<dbReference type="SUPFAM" id="SSF56281">
    <property type="entry name" value="Metallo-hydrolase/oxidoreductase"/>
    <property type="match status" value="1"/>
</dbReference>
<dbReference type="PANTHER" id="PTHR47619:SF1">
    <property type="entry name" value="EXODEOXYRIBONUCLEASE WALJ"/>
    <property type="match status" value="1"/>
</dbReference>
<keyword evidence="2" id="KW-0378">Hydrolase</keyword>
<dbReference type="Gene3D" id="3.60.15.10">
    <property type="entry name" value="Ribonuclease Z/Hydroxyacylglutathione hydrolase-like"/>
    <property type="match status" value="1"/>
</dbReference>
<sequence>MKLFFRRGAGQILAAPIDSRTMDVIALQSGSSGNCVYVESGGVRLLFDAGISGRQAEQRLAEHGKDIRDVDALIISHDHRDHTACMGVFHRKFGLPLFVTRPTFDYVSTRMKVGKVNDVHHFNAGETLWFGHLSVETLSTPHDAADGVVFVVDDSKHRFGILTDLGHVFKELPRTIASLDAVLIESNYDIDMLENGPYPAFLKERIRGPHGHLSNEDAAYLLQSALPSKLKWALLAHLSDENNDPRKALRTHHEILGHNFPLKCADRQAASEMMRLE</sequence>
<dbReference type="AlphaFoldDB" id="A0A517NWU1"/>
<name>A0A517NWU1_9BACT</name>
<dbReference type="EMBL" id="CP036526">
    <property type="protein sequence ID" value="QDT11602.1"/>
    <property type="molecule type" value="Genomic_DNA"/>
</dbReference>
<dbReference type="EC" id="3.-.-.-" evidence="2"/>
<dbReference type="PANTHER" id="PTHR47619">
    <property type="entry name" value="METALLO-HYDROLASE YYCJ-RELATED"/>
    <property type="match status" value="1"/>
</dbReference>
<keyword evidence="3" id="KW-1185">Reference proteome</keyword>
<evidence type="ECO:0000313" key="3">
    <source>
        <dbReference type="Proteomes" id="UP000319817"/>
    </source>
</evidence>
<dbReference type="Proteomes" id="UP000319817">
    <property type="component" value="Chromosome"/>
</dbReference>
<evidence type="ECO:0000313" key="2">
    <source>
        <dbReference type="EMBL" id="QDT11602.1"/>
    </source>
</evidence>
<dbReference type="GO" id="GO:0016787">
    <property type="term" value="F:hydrolase activity"/>
    <property type="evidence" value="ECO:0007669"/>
    <property type="project" value="UniProtKB-KW"/>
</dbReference>
<dbReference type="Pfam" id="PF12706">
    <property type="entry name" value="Lactamase_B_2"/>
    <property type="match status" value="1"/>
</dbReference>
<feature type="domain" description="Metallo-beta-lactamase" evidence="1">
    <location>
        <begin position="32"/>
        <end position="210"/>
    </location>
</feature>
<dbReference type="InterPro" id="IPR052533">
    <property type="entry name" value="WalJ/YycJ-like"/>
</dbReference>
<gene>
    <name evidence="2" type="primary">yycJ</name>
    <name evidence="2" type="ORF">K239x_36020</name>
</gene>
<evidence type="ECO:0000259" key="1">
    <source>
        <dbReference type="SMART" id="SM00849"/>
    </source>
</evidence>
<accession>A0A517NWU1</accession>
<proteinExistence type="predicted"/>
<dbReference type="InterPro" id="IPR001279">
    <property type="entry name" value="Metallo-B-lactamas"/>
</dbReference>
<dbReference type="InterPro" id="IPR036866">
    <property type="entry name" value="RibonucZ/Hydroxyglut_hydro"/>
</dbReference>
<protein>
    <submittedName>
        <fullName evidence="2">Metallo-hydrolase YycJ</fullName>
        <ecNumber evidence="2">3.-.-.-</ecNumber>
    </submittedName>
</protein>
<reference evidence="2 3" key="1">
    <citation type="submission" date="2019-02" db="EMBL/GenBank/DDBJ databases">
        <title>Deep-cultivation of Planctomycetes and their phenomic and genomic characterization uncovers novel biology.</title>
        <authorList>
            <person name="Wiegand S."/>
            <person name="Jogler M."/>
            <person name="Boedeker C."/>
            <person name="Pinto D."/>
            <person name="Vollmers J."/>
            <person name="Rivas-Marin E."/>
            <person name="Kohn T."/>
            <person name="Peeters S.H."/>
            <person name="Heuer A."/>
            <person name="Rast P."/>
            <person name="Oberbeckmann S."/>
            <person name="Bunk B."/>
            <person name="Jeske O."/>
            <person name="Meyerdierks A."/>
            <person name="Storesund J.E."/>
            <person name="Kallscheuer N."/>
            <person name="Luecker S."/>
            <person name="Lage O.M."/>
            <person name="Pohl T."/>
            <person name="Merkel B.J."/>
            <person name="Hornburger P."/>
            <person name="Mueller R.-W."/>
            <person name="Bruemmer F."/>
            <person name="Labrenz M."/>
            <person name="Spormann A.M."/>
            <person name="Op den Camp H."/>
            <person name="Overmann J."/>
            <person name="Amann R."/>
            <person name="Jetten M.S.M."/>
            <person name="Mascher T."/>
            <person name="Medema M.H."/>
            <person name="Devos D.P."/>
            <person name="Kaster A.-K."/>
            <person name="Ovreas L."/>
            <person name="Rohde M."/>
            <person name="Galperin M.Y."/>
            <person name="Jogler C."/>
        </authorList>
    </citation>
    <scope>NUCLEOTIDE SEQUENCE [LARGE SCALE GENOMIC DNA]</scope>
    <source>
        <strain evidence="2 3">K23_9</strain>
    </source>
</reference>
<dbReference type="OrthoDB" id="9781189at2"/>